<feature type="transmembrane region" description="Helical" evidence="8">
    <location>
        <begin position="96"/>
        <end position="114"/>
    </location>
</feature>
<feature type="transmembrane region" description="Helical" evidence="8">
    <location>
        <begin position="163"/>
        <end position="186"/>
    </location>
</feature>
<evidence type="ECO:0000256" key="3">
    <source>
        <dbReference type="ARBA" id="ARBA00022475"/>
    </source>
</evidence>
<dbReference type="PROSITE" id="PS00217">
    <property type="entry name" value="SUGAR_TRANSPORT_2"/>
    <property type="match status" value="1"/>
</dbReference>
<evidence type="ECO:0000256" key="5">
    <source>
        <dbReference type="ARBA" id="ARBA00022847"/>
    </source>
</evidence>
<name>A0AAE9H8T5_ALCFA</name>
<dbReference type="InterPro" id="IPR020846">
    <property type="entry name" value="MFS_dom"/>
</dbReference>
<dbReference type="Gene3D" id="1.20.1250.20">
    <property type="entry name" value="MFS general substrate transporter like domains"/>
    <property type="match status" value="2"/>
</dbReference>
<feature type="transmembrane region" description="Helical" evidence="8">
    <location>
        <begin position="291"/>
        <end position="309"/>
    </location>
</feature>
<evidence type="ECO:0000256" key="8">
    <source>
        <dbReference type="SAM" id="Phobius"/>
    </source>
</evidence>
<feature type="transmembrane region" description="Helical" evidence="8">
    <location>
        <begin position="192"/>
        <end position="212"/>
    </location>
</feature>
<evidence type="ECO:0000256" key="6">
    <source>
        <dbReference type="ARBA" id="ARBA00022989"/>
    </source>
</evidence>
<dbReference type="AlphaFoldDB" id="A0AAE9H8T5"/>
<feature type="transmembrane region" description="Helical" evidence="8">
    <location>
        <begin position="321"/>
        <end position="340"/>
    </location>
</feature>
<feature type="transmembrane region" description="Helical" evidence="8">
    <location>
        <begin position="382"/>
        <end position="402"/>
    </location>
</feature>
<evidence type="ECO:0000256" key="1">
    <source>
        <dbReference type="ARBA" id="ARBA00004651"/>
    </source>
</evidence>
<feature type="transmembrane region" description="Helical" evidence="8">
    <location>
        <begin position="120"/>
        <end position="142"/>
    </location>
</feature>
<keyword evidence="7 8" id="KW-0472">Membrane</keyword>
<feature type="transmembrane region" description="Helical" evidence="8">
    <location>
        <begin position="253"/>
        <end position="271"/>
    </location>
</feature>
<accession>A0AAE9H8T5</accession>
<keyword evidence="4 8" id="KW-0812">Transmembrane</keyword>
<dbReference type="GO" id="GO:0005886">
    <property type="term" value="C:plasma membrane"/>
    <property type="evidence" value="ECO:0007669"/>
    <property type="project" value="UniProtKB-SubCell"/>
</dbReference>
<dbReference type="Proteomes" id="UP000830925">
    <property type="component" value="Chromosome"/>
</dbReference>
<dbReference type="Pfam" id="PF00083">
    <property type="entry name" value="Sugar_tr"/>
    <property type="match status" value="1"/>
</dbReference>
<dbReference type="GO" id="GO:0015293">
    <property type="term" value="F:symporter activity"/>
    <property type="evidence" value="ECO:0007669"/>
    <property type="project" value="UniProtKB-KW"/>
</dbReference>
<evidence type="ECO:0000313" key="11">
    <source>
        <dbReference type="Proteomes" id="UP000830925"/>
    </source>
</evidence>
<keyword evidence="2" id="KW-0813">Transport</keyword>
<sequence>MDAHTPSLREQPMTAAQRRRVILGVGAGNALEWYDWTAYSIFAAYFAKQFFHSEDPLAALLGTLAVFAVGFFMRPLGGIFFGWLADRKGRRFTMTLSMLVTALGSLVIGIAPTYDMVGPIAALFLLMGRLLQGIGHGGEVVSSFTYVTEMAPAHKRGLWSSSVFVFVTIGVLAAVLLSACLTSLLGEDVVRAWAWRVPFVLGGALGVYALYLRRKLDETPMFKARQAAARAAGKTARPGARVFWSEVWKYRSACLRVFALSAGGTVLYYVWAIMAPTFAITSLGMPAAKVMWVGVGANLFLILCLIFWGAFSDRFGRKANWYFFSIGSIISIIPLTMVLTGGQGEIWRLVVFMAGGMLLISAPTAIMPAFFPEQFPTRIRAVAMGLPYSVAGALTGGTAPYLQAWLHSINQKQVFDWYLIGLCVLALWATIASPETKGKDLHD</sequence>
<protein>
    <submittedName>
        <fullName evidence="10">MFS transporter</fullName>
    </submittedName>
</protein>
<keyword evidence="3" id="KW-1003">Cell membrane</keyword>
<dbReference type="InterPro" id="IPR036259">
    <property type="entry name" value="MFS_trans_sf"/>
</dbReference>
<feature type="transmembrane region" description="Helical" evidence="8">
    <location>
        <begin position="414"/>
        <end position="432"/>
    </location>
</feature>
<feature type="transmembrane region" description="Helical" evidence="8">
    <location>
        <begin position="346"/>
        <end position="370"/>
    </location>
</feature>
<evidence type="ECO:0000313" key="10">
    <source>
        <dbReference type="EMBL" id="UPL22510.1"/>
    </source>
</evidence>
<dbReference type="PROSITE" id="PS50850">
    <property type="entry name" value="MFS"/>
    <property type="match status" value="1"/>
</dbReference>
<gene>
    <name evidence="10" type="ORF">MXF72_05360</name>
</gene>
<keyword evidence="5" id="KW-0769">Symport</keyword>
<evidence type="ECO:0000259" key="9">
    <source>
        <dbReference type="PROSITE" id="PS50850"/>
    </source>
</evidence>
<dbReference type="RefSeq" id="WP_247966587.1">
    <property type="nucleotide sequence ID" value="NZ_CP095873.1"/>
</dbReference>
<evidence type="ECO:0000256" key="7">
    <source>
        <dbReference type="ARBA" id="ARBA00023136"/>
    </source>
</evidence>
<keyword evidence="6 8" id="KW-1133">Transmembrane helix</keyword>
<dbReference type="PANTHER" id="PTHR43528">
    <property type="entry name" value="ALPHA-KETOGLUTARATE PERMEASE"/>
    <property type="match status" value="1"/>
</dbReference>
<dbReference type="EMBL" id="CP095873">
    <property type="protein sequence ID" value="UPL22510.1"/>
    <property type="molecule type" value="Genomic_DNA"/>
</dbReference>
<organism evidence="10 11">
    <name type="scientific">Alcaligenes faecalis</name>
    <dbReference type="NCBI Taxonomy" id="511"/>
    <lineage>
        <taxon>Bacteria</taxon>
        <taxon>Pseudomonadati</taxon>
        <taxon>Pseudomonadota</taxon>
        <taxon>Betaproteobacteria</taxon>
        <taxon>Burkholderiales</taxon>
        <taxon>Alcaligenaceae</taxon>
        <taxon>Alcaligenes</taxon>
    </lineage>
</organism>
<evidence type="ECO:0000256" key="4">
    <source>
        <dbReference type="ARBA" id="ARBA00022692"/>
    </source>
</evidence>
<proteinExistence type="predicted"/>
<evidence type="ECO:0000256" key="2">
    <source>
        <dbReference type="ARBA" id="ARBA00022448"/>
    </source>
</evidence>
<dbReference type="InterPro" id="IPR005829">
    <property type="entry name" value="Sugar_transporter_CS"/>
</dbReference>
<feature type="domain" description="Major facilitator superfamily (MFS) profile" evidence="9">
    <location>
        <begin position="21"/>
        <end position="437"/>
    </location>
</feature>
<feature type="transmembrane region" description="Helical" evidence="8">
    <location>
        <begin position="59"/>
        <end position="84"/>
    </location>
</feature>
<dbReference type="SUPFAM" id="SSF103473">
    <property type="entry name" value="MFS general substrate transporter"/>
    <property type="match status" value="1"/>
</dbReference>
<reference evidence="10" key="1">
    <citation type="submission" date="2022-04" db="EMBL/GenBank/DDBJ databases">
        <title>Genomic mining of Alcaligenes faecalis D334 producing ectoin and derivatives.</title>
        <authorList>
            <person name="Doan V.T."/>
            <person name="Quach N.T."/>
            <person name="Vu T.-H.-N."/>
            <person name="Phi Q.-T."/>
        </authorList>
    </citation>
    <scope>NUCLEOTIDE SEQUENCE</scope>
    <source>
        <strain evidence="10">D334</strain>
    </source>
</reference>
<feature type="transmembrane region" description="Helical" evidence="8">
    <location>
        <begin position="21"/>
        <end position="47"/>
    </location>
</feature>
<dbReference type="InterPro" id="IPR005828">
    <property type="entry name" value="MFS_sugar_transport-like"/>
</dbReference>
<dbReference type="InterPro" id="IPR051084">
    <property type="entry name" value="H+-coupled_symporters"/>
</dbReference>
<comment type="subcellular location">
    <subcellularLocation>
        <location evidence="1">Cell membrane</location>
        <topology evidence="1">Multi-pass membrane protein</topology>
    </subcellularLocation>
</comment>
<dbReference type="PANTHER" id="PTHR43528:SF1">
    <property type="entry name" value="ALPHA-KETOGLUTARATE PERMEASE"/>
    <property type="match status" value="1"/>
</dbReference>